<gene>
    <name evidence="2" type="ORF">LMG32289_06238</name>
</gene>
<organism evidence="2 3">
    <name type="scientific">Cupriavidus pampae</name>
    <dbReference type="NCBI Taxonomy" id="659251"/>
    <lineage>
        <taxon>Bacteria</taxon>
        <taxon>Pseudomonadati</taxon>
        <taxon>Pseudomonadota</taxon>
        <taxon>Betaproteobacteria</taxon>
        <taxon>Burkholderiales</taxon>
        <taxon>Burkholderiaceae</taxon>
        <taxon>Cupriavidus</taxon>
    </lineage>
</organism>
<evidence type="ECO:0000313" key="2">
    <source>
        <dbReference type="EMBL" id="CAG9186055.1"/>
    </source>
</evidence>
<dbReference type="Proteomes" id="UP000706525">
    <property type="component" value="Unassembled WGS sequence"/>
</dbReference>
<reference evidence="2 3" key="1">
    <citation type="submission" date="2021-08" db="EMBL/GenBank/DDBJ databases">
        <authorList>
            <person name="Peeters C."/>
        </authorList>
    </citation>
    <scope>NUCLEOTIDE SEQUENCE [LARGE SCALE GENOMIC DNA]</scope>
    <source>
        <strain evidence="2 3">LMG 32289</strain>
    </source>
</reference>
<dbReference type="RefSeq" id="WP_223995345.1">
    <property type="nucleotide sequence ID" value="NZ_CAJZAG010000016.1"/>
</dbReference>
<accession>A0ABM8Y088</accession>
<dbReference type="EMBL" id="CAJZAG010000016">
    <property type="protein sequence ID" value="CAG9186055.1"/>
    <property type="molecule type" value="Genomic_DNA"/>
</dbReference>
<evidence type="ECO:0000256" key="1">
    <source>
        <dbReference type="SAM" id="SignalP"/>
    </source>
</evidence>
<name>A0ABM8Y088_9BURK</name>
<sequence length="100" mass="10400">MQKIVLSTVVALSLAACASAATESQHQTLVGEIHIKGNDPFPAIMLETAAHDMWELVGMSLADARALVGKQATVEGAVLRAPGPGVWLPSMRVRSSAAPP</sequence>
<keyword evidence="3" id="KW-1185">Reference proteome</keyword>
<protein>
    <submittedName>
        <fullName evidence="2">Uncharacterized protein</fullName>
    </submittedName>
</protein>
<comment type="caution">
    <text evidence="2">The sequence shown here is derived from an EMBL/GenBank/DDBJ whole genome shotgun (WGS) entry which is preliminary data.</text>
</comment>
<keyword evidence="1" id="KW-0732">Signal</keyword>
<dbReference type="PROSITE" id="PS51257">
    <property type="entry name" value="PROKAR_LIPOPROTEIN"/>
    <property type="match status" value="1"/>
</dbReference>
<feature type="signal peptide" evidence="1">
    <location>
        <begin position="1"/>
        <end position="20"/>
    </location>
</feature>
<evidence type="ECO:0000313" key="3">
    <source>
        <dbReference type="Proteomes" id="UP000706525"/>
    </source>
</evidence>
<feature type="chain" id="PRO_5047473491" evidence="1">
    <location>
        <begin position="21"/>
        <end position="100"/>
    </location>
</feature>
<proteinExistence type="predicted"/>